<dbReference type="PANTHER" id="PTHR40866">
    <property type="entry name" value="BED-TYPE DOMAIN-CONTAINING PROTEIN"/>
    <property type="match status" value="1"/>
</dbReference>
<gene>
    <name evidence="2" type="ORF">Pfra01_000364200</name>
</gene>
<dbReference type="AlphaFoldDB" id="A0A9W6TZY5"/>
<keyword evidence="1" id="KW-0812">Transmembrane</keyword>
<name>A0A9W6TZY5_9STRA</name>
<protein>
    <submittedName>
        <fullName evidence="2">Unnamed protein product</fullName>
    </submittedName>
</protein>
<keyword evidence="1" id="KW-0472">Membrane</keyword>
<comment type="caution">
    <text evidence="2">The sequence shown here is derived from an EMBL/GenBank/DDBJ whole genome shotgun (WGS) entry which is preliminary data.</text>
</comment>
<organism evidence="2 3">
    <name type="scientific">Phytophthora fragariaefolia</name>
    <dbReference type="NCBI Taxonomy" id="1490495"/>
    <lineage>
        <taxon>Eukaryota</taxon>
        <taxon>Sar</taxon>
        <taxon>Stramenopiles</taxon>
        <taxon>Oomycota</taxon>
        <taxon>Peronosporomycetes</taxon>
        <taxon>Peronosporales</taxon>
        <taxon>Peronosporaceae</taxon>
        <taxon>Phytophthora</taxon>
    </lineage>
</organism>
<feature type="transmembrane region" description="Helical" evidence="1">
    <location>
        <begin position="172"/>
        <end position="191"/>
    </location>
</feature>
<keyword evidence="3" id="KW-1185">Reference proteome</keyword>
<proteinExistence type="predicted"/>
<accession>A0A9W6TZY5</accession>
<dbReference type="PANTHER" id="PTHR40866:SF1">
    <property type="entry name" value="BED-TYPE DOMAIN-CONTAINING PROTEIN"/>
    <property type="match status" value="1"/>
</dbReference>
<evidence type="ECO:0000313" key="2">
    <source>
        <dbReference type="EMBL" id="GMF23271.1"/>
    </source>
</evidence>
<keyword evidence="1" id="KW-1133">Transmembrane helix</keyword>
<reference evidence="2" key="1">
    <citation type="submission" date="2023-04" db="EMBL/GenBank/DDBJ databases">
        <title>Phytophthora fragariaefolia NBRC 109709.</title>
        <authorList>
            <person name="Ichikawa N."/>
            <person name="Sato H."/>
            <person name="Tonouchi N."/>
        </authorList>
    </citation>
    <scope>NUCLEOTIDE SEQUENCE</scope>
    <source>
        <strain evidence="2">NBRC 109709</strain>
    </source>
</reference>
<evidence type="ECO:0000313" key="3">
    <source>
        <dbReference type="Proteomes" id="UP001165121"/>
    </source>
</evidence>
<dbReference type="EMBL" id="BSXT01000280">
    <property type="protein sequence ID" value="GMF23271.1"/>
    <property type="molecule type" value="Genomic_DNA"/>
</dbReference>
<dbReference type="OrthoDB" id="105294at2759"/>
<dbReference type="Proteomes" id="UP001165121">
    <property type="component" value="Unassembled WGS sequence"/>
</dbReference>
<sequence>MVKRFLQIKDAAKHVEAVEELVSRSRDCRRLMKLQDDLQALDSICLKLQSNETTLADVRTLFDGVVKRYPGTSNYLTKDATIVHSPTFETAIVKANFIIFVILYTDALHTTVATATLFTTWEDVTKEVRSALESTGFNDVGTGVVSAATESASIAIGIINTNFFSNLKNSYYYYYSSILFLIVHASSLHYGGRCKVNNHRILVNDANRQQMQRAYSKDIRFTSFDLSC</sequence>
<evidence type="ECO:0000256" key="1">
    <source>
        <dbReference type="SAM" id="Phobius"/>
    </source>
</evidence>